<evidence type="ECO:0000256" key="1">
    <source>
        <dbReference type="ARBA" id="ARBA00022723"/>
    </source>
</evidence>
<comment type="similarity">
    <text evidence="4">Belongs to the PPP phosphatase family.</text>
</comment>
<dbReference type="SMART" id="SM00156">
    <property type="entry name" value="PP2Ac"/>
    <property type="match status" value="1"/>
</dbReference>
<dbReference type="EC" id="3.1.3.16" evidence="4"/>
<feature type="domain" description="Serine/threonine specific protein phosphatases" evidence="5">
    <location>
        <begin position="110"/>
        <end position="115"/>
    </location>
</feature>
<reference evidence="6 7" key="1">
    <citation type="journal article" date="2014" name="PLoS Genet.">
        <title>The Genome of Spironucleus salmonicida Highlights a Fish Pathogen Adapted to Fluctuating Environments.</title>
        <authorList>
            <person name="Xu F."/>
            <person name="Jerlstrom-Hultqvist J."/>
            <person name="Einarsson E."/>
            <person name="Astvaldsson A."/>
            <person name="Svard S.G."/>
            <person name="Andersson J.O."/>
        </authorList>
    </citation>
    <scope>NUCLEOTIDE SEQUENCE</scope>
    <source>
        <strain evidence="7">ATCC 50377</strain>
    </source>
</reference>
<name>V6LQL8_9EUKA</name>
<sequence length="310" mass="35610">MSDWQQILEQCFDRQILPEDVLRKLIFEAMTIITEEPTVLQVNSIPFLNIIGDIHGQFYDCRYMLDVGGKPPDSQYLFLGDYVDRGYFSLETVQLLICLKVNYPSKIFLLRGNHECRAVTQSYGFFDECMRKFSHAGIWRNIMELFDHLPLAAIVDDRIYCVHGGISPSLPTIDDVRILQRVSEIPSDGSFADLMWSDPSTTIEQWEHSYRGAGYLFGARAVEQFLRINDLVQIARAHQLAIQGYQKYFNDTVVTVWSAPNYAYRTKNSASIMKVTGEQQDFIIFEAVPADQRELPPDSYMNGQTAGWDQ</sequence>
<dbReference type="Pfam" id="PF00149">
    <property type="entry name" value="Metallophos"/>
    <property type="match status" value="1"/>
</dbReference>
<reference evidence="7" key="2">
    <citation type="submission" date="2020-12" db="EMBL/GenBank/DDBJ databases">
        <title>New Spironucleus salmonicida genome in near-complete chromosomes.</title>
        <authorList>
            <person name="Xu F."/>
            <person name="Kurt Z."/>
            <person name="Jimenez-Gonzalez A."/>
            <person name="Astvaldsson A."/>
            <person name="Andersson J.O."/>
            <person name="Svard S.G."/>
        </authorList>
    </citation>
    <scope>NUCLEOTIDE SEQUENCE</scope>
    <source>
        <strain evidence="7">ATCC 50377</strain>
    </source>
</reference>
<dbReference type="AlphaFoldDB" id="V6LQL8"/>
<dbReference type="InterPro" id="IPR029052">
    <property type="entry name" value="Metallo-depent_PP-like"/>
</dbReference>
<dbReference type="GO" id="GO:0046872">
    <property type="term" value="F:metal ion binding"/>
    <property type="evidence" value="ECO:0007669"/>
    <property type="project" value="UniProtKB-KW"/>
</dbReference>
<dbReference type="EMBL" id="AUWU02000007">
    <property type="protein sequence ID" value="KAH0571232.1"/>
    <property type="molecule type" value="Genomic_DNA"/>
</dbReference>
<accession>V6LQL8</accession>
<dbReference type="InterPro" id="IPR004843">
    <property type="entry name" value="Calcineurin-like_PHP"/>
</dbReference>
<dbReference type="EMBL" id="KI546057">
    <property type="protein sequence ID" value="EST46875.1"/>
    <property type="molecule type" value="Genomic_DNA"/>
</dbReference>
<organism evidence="6">
    <name type="scientific">Spironucleus salmonicida</name>
    <dbReference type="NCBI Taxonomy" id="348837"/>
    <lineage>
        <taxon>Eukaryota</taxon>
        <taxon>Metamonada</taxon>
        <taxon>Diplomonadida</taxon>
        <taxon>Hexamitidae</taxon>
        <taxon>Hexamitinae</taxon>
        <taxon>Spironucleus</taxon>
    </lineage>
</organism>
<dbReference type="PRINTS" id="PR00114">
    <property type="entry name" value="STPHPHTASE"/>
</dbReference>
<dbReference type="PANTHER" id="PTHR45619">
    <property type="entry name" value="SERINE/THREONINE-PROTEIN PHOSPHATASE PP2A-RELATED"/>
    <property type="match status" value="1"/>
</dbReference>
<dbReference type="Proteomes" id="UP000018208">
    <property type="component" value="Unassembled WGS sequence"/>
</dbReference>
<protein>
    <recommendedName>
        <fullName evidence="4">Serine/threonine-protein phosphatase</fullName>
        <ecNumber evidence="4">3.1.3.16</ecNumber>
    </recommendedName>
</protein>
<dbReference type="Gene3D" id="3.60.21.10">
    <property type="match status" value="1"/>
</dbReference>
<gene>
    <name evidence="6" type="ORF">SS50377_13026</name>
    <name evidence="7" type="ORF">SS50377_27533</name>
</gene>
<keyword evidence="1" id="KW-0479">Metal-binding</keyword>
<evidence type="ECO:0000313" key="7">
    <source>
        <dbReference type="EMBL" id="KAH0571232.1"/>
    </source>
</evidence>
<evidence type="ECO:0000313" key="8">
    <source>
        <dbReference type="Proteomes" id="UP000018208"/>
    </source>
</evidence>
<dbReference type="InterPro" id="IPR006186">
    <property type="entry name" value="Ser/Thr-sp_prot-phosphatase"/>
</dbReference>
<dbReference type="PROSITE" id="PS00125">
    <property type="entry name" value="SER_THR_PHOSPHATASE"/>
    <property type="match status" value="1"/>
</dbReference>
<proteinExistence type="inferred from homology"/>
<evidence type="ECO:0000256" key="3">
    <source>
        <dbReference type="ARBA" id="ARBA00023211"/>
    </source>
</evidence>
<keyword evidence="2 4" id="KW-0378">Hydrolase</keyword>
<dbReference type="InterPro" id="IPR047129">
    <property type="entry name" value="PPA2-like"/>
</dbReference>
<dbReference type="VEuPathDB" id="GiardiaDB:SS50377_27533"/>
<evidence type="ECO:0000259" key="5">
    <source>
        <dbReference type="PROSITE" id="PS00125"/>
    </source>
</evidence>
<dbReference type="OrthoDB" id="1930084at2759"/>
<comment type="catalytic activity">
    <reaction evidence="4">
        <text>O-phospho-L-threonyl-[protein] + H2O = L-threonyl-[protein] + phosphate</text>
        <dbReference type="Rhea" id="RHEA:47004"/>
        <dbReference type="Rhea" id="RHEA-COMP:11060"/>
        <dbReference type="Rhea" id="RHEA-COMP:11605"/>
        <dbReference type="ChEBI" id="CHEBI:15377"/>
        <dbReference type="ChEBI" id="CHEBI:30013"/>
        <dbReference type="ChEBI" id="CHEBI:43474"/>
        <dbReference type="ChEBI" id="CHEBI:61977"/>
        <dbReference type="EC" id="3.1.3.16"/>
    </reaction>
</comment>
<dbReference type="SUPFAM" id="SSF56300">
    <property type="entry name" value="Metallo-dependent phosphatases"/>
    <property type="match status" value="1"/>
</dbReference>
<evidence type="ECO:0000256" key="2">
    <source>
        <dbReference type="ARBA" id="ARBA00022801"/>
    </source>
</evidence>
<dbReference type="GO" id="GO:0004722">
    <property type="term" value="F:protein serine/threonine phosphatase activity"/>
    <property type="evidence" value="ECO:0007669"/>
    <property type="project" value="UniProtKB-EC"/>
</dbReference>
<keyword evidence="8" id="KW-1185">Reference proteome</keyword>
<evidence type="ECO:0000313" key="6">
    <source>
        <dbReference type="EMBL" id="EST46875.1"/>
    </source>
</evidence>
<keyword evidence="3" id="KW-0464">Manganese</keyword>
<evidence type="ECO:0000256" key="4">
    <source>
        <dbReference type="RuleBase" id="RU004273"/>
    </source>
</evidence>